<dbReference type="Pfam" id="PF12874">
    <property type="entry name" value="zf-met"/>
    <property type="match status" value="1"/>
</dbReference>
<evidence type="ECO:0000256" key="2">
    <source>
        <dbReference type="ARBA" id="ARBA00022737"/>
    </source>
</evidence>
<evidence type="ECO:0000256" key="1">
    <source>
        <dbReference type="ARBA" id="ARBA00022723"/>
    </source>
</evidence>
<dbReference type="Proteomes" id="UP001185015">
    <property type="component" value="Unassembled WGS sequence"/>
</dbReference>
<dbReference type="InterPro" id="IPR013087">
    <property type="entry name" value="Znf_C2H2_type"/>
</dbReference>
<evidence type="ECO:0000313" key="7">
    <source>
        <dbReference type="Proteomes" id="UP001185015"/>
    </source>
</evidence>
<keyword evidence="7" id="KW-1185">Reference proteome</keyword>
<reference evidence="6 7" key="1">
    <citation type="submission" date="2023-07" db="EMBL/GenBank/DDBJ databases">
        <title>Genomic Encyclopedia of Type Strains, Phase IV (KMG-IV): sequencing the most valuable type-strain genomes for metagenomic binning, comparative biology and taxonomic classification.</title>
        <authorList>
            <person name="Goeker M."/>
        </authorList>
    </citation>
    <scope>NUCLEOTIDE SEQUENCE [LARGE SCALE GENOMIC DNA]</scope>
    <source>
        <strain evidence="6 7">DSM 17273</strain>
    </source>
</reference>
<keyword evidence="2" id="KW-0677">Repeat</keyword>
<accession>A0AA90Z691</accession>
<dbReference type="GO" id="GO:0008270">
    <property type="term" value="F:zinc ion binding"/>
    <property type="evidence" value="ECO:0007669"/>
    <property type="project" value="UniProtKB-KW"/>
</dbReference>
<dbReference type="EMBL" id="JAVDQI010000001">
    <property type="protein sequence ID" value="MDR6221915.1"/>
    <property type="molecule type" value="Genomic_DNA"/>
</dbReference>
<dbReference type="InterPro" id="IPR036236">
    <property type="entry name" value="Znf_C2H2_sf"/>
</dbReference>
<evidence type="ECO:0000256" key="3">
    <source>
        <dbReference type="ARBA" id="ARBA00022771"/>
    </source>
</evidence>
<evidence type="ECO:0000259" key="5">
    <source>
        <dbReference type="PROSITE" id="PS50157"/>
    </source>
</evidence>
<dbReference type="RefSeq" id="WP_270096279.1">
    <property type="nucleotide sequence ID" value="NZ_JAQFFK010000003.1"/>
</dbReference>
<evidence type="ECO:0000256" key="4">
    <source>
        <dbReference type="ARBA" id="ARBA00022833"/>
    </source>
</evidence>
<keyword evidence="3" id="KW-0863">Zinc-finger</keyword>
<dbReference type="PROSITE" id="PS50157">
    <property type="entry name" value="ZINC_FINGER_C2H2_2"/>
    <property type="match status" value="1"/>
</dbReference>
<dbReference type="AlphaFoldDB" id="A0AA90Z691"/>
<dbReference type="PANTHER" id="PTHR24403:SF67">
    <property type="entry name" value="FI01116P-RELATED"/>
    <property type="match status" value="1"/>
</dbReference>
<protein>
    <submittedName>
        <fullName evidence="6">C2H2 Zn-finger protein</fullName>
    </submittedName>
</protein>
<gene>
    <name evidence="6" type="ORF">J2750_000347</name>
</gene>
<dbReference type="PROSITE" id="PS00028">
    <property type="entry name" value="ZINC_FINGER_C2H2_1"/>
    <property type="match status" value="2"/>
</dbReference>
<dbReference type="Gene3D" id="3.30.160.60">
    <property type="entry name" value="Classic Zinc Finger"/>
    <property type="match status" value="1"/>
</dbReference>
<sequence>MALCRRCGEPTSSNSGAGHYCMNCCCYVDVKPEEKPYSTIELKVGTKDNPDTRYKPIEGTTSSLFNRCKHCNQLFPSEISLKEHVKDKHTSKKVIKYSPNSKFDNICGFCDLEFTDNKSFHDHILKMHNSRKYRCALCEKIGNNMEEVAAHLRKKHSIYIELGRSKKKKTYIIKGYEYMHSIWVCK</sequence>
<organism evidence="6 7">
    <name type="scientific">Methanococcoides alaskense</name>
    <dbReference type="NCBI Taxonomy" id="325778"/>
    <lineage>
        <taxon>Archaea</taxon>
        <taxon>Methanobacteriati</taxon>
        <taxon>Methanobacteriota</taxon>
        <taxon>Stenosarchaea group</taxon>
        <taxon>Methanomicrobia</taxon>
        <taxon>Methanosarcinales</taxon>
        <taxon>Methanosarcinaceae</taxon>
        <taxon>Methanococcoides</taxon>
    </lineage>
</organism>
<dbReference type="SUPFAM" id="SSF57667">
    <property type="entry name" value="beta-beta-alpha zinc fingers"/>
    <property type="match status" value="1"/>
</dbReference>
<name>A0AA90Z691_9EURY</name>
<keyword evidence="1" id="KW-0479">Metal-binding</keyword>
<evidence type="ECO:0000313" key="6">
    <source>
        <dbReference type="EMBL" id="MDR6221915.1"/>
    </source>
</evidence>
<comment type="caution">
    <text evidence="6">The sequence shown here is derived from an EMBL/GenBank/DDBJ whole genome shotgun (WGS) entry which is preliminary data.</text>
</comment>
<dbReference type="SMART" id="SM00355">
    <property type="entry name" value="ZnF_C2H2"/>
    <property type="match status" value="3"/>
</dbReference>
<keyword evidence="4" id="KW-0862">Zinc</keyword>
<dbReference type="GO" id="GO:0045944">
    <property type="term" value="P:positive regulation of transcription by RNA polymerase II"/>
    <property type="evidence" value="ECO:0007669"/>
    <property type="project" value="TreeGrafter"/>
</dbReference>
<dbReference type="PANTHER" id="PTHR24403">
    <property type="entry name" value="ZINC FINGER PROTEIN"/>
    <property type="match status" value="1"/>
</dbReference>
<dbReference type="InterPro" id="IPR050688">
    <property type="entry name" value="Zinc_finger/UBP_domain"/>
</dbReference>
<proteinExistence type="predicted"/>
<feature type="domain" description="C2H2-type" evidence="5">
    <location>
        <begin position="66"/>
        <end position="94"/>
    </location>
</feature>